<evidence type="ECO:0000256" key="11">
    <source>
        <dbReference type="RuleBase" id="RU361161"/>
    </source>
</evidence>
<evidence type="ECO:0000259" key="14">
    <source>
        <dbReference type="SMART" id="SM01217"/>
    </source>
</evidence>
<sequence length="852" mass="91279">MRPNVAFWNWVTLVPFVVAQTSTPASSVSDPATTISDVSTVSSAVANATSTTVSGAAVTQSSTTPSDPGSTYAPFPPPADTPLPIYPATDPLRPPEVGGQAVPNFGPAWAAAWRQAKAKIANFTIEEKVSVGTGTLWQGGRCVGNIASIEPVDGRGWKGLCLMDGPLGVRPVDYITGFPTGINTAATFNRNYMRLRGLAMGREFVGKGVNIALSPMMNMGRVAGGGRNWEGFGGDPFLTGEAAYETILGLQEGGVIACAKHLVANEQEHKRMTSTSEIDDRTLHEIYTHPFLRSVMAGVGSMMCSYNQLNGTYACDNDKVMNDIVKREYGYQGFIMTDWFAQHDAGSVSNGLDMSMPGNMIIGALPGQPAPVPFGDNLVAAVRNGEIPEARVDDMAIRVIASWYLLHQDRSSFPAVNFNAFTPDDDATNLHVDVQDDHHKIVREIGAASAVLLKNVNGALPLGRKNRNIALIGTGAGGGRAGPNQFDLQAGSDGVLTMGWGSGAAILPYIVSPLEAIQREARKFRTSVDYYLDDWNVDGASVIARKRSAALVFITANSGEALNINVEGTTGDRLNLTAWHNGEALISAVAANNNNTIVIVNSVGPLIVEDWIDHPNVTAVLWAGVPGQEVGNAIADVLYGHYNPSGRLPYTIAKKQEDYGAQLNLEGGETDILPIHYTDGLNIDYRHFDTNNIAPRFEFGFGLSYTKFTYNGLRVSKINNAVSAAERPLVAAWERGEATPISVGSSRAAWLHIPAYRATFSVRNTGSVAGSEIPQLYINFPASSGEPPSVLRGFTNTELRAGEQKTVTITLSRYDLSIWDTERQGWRKPEGQFGVTVGASSRDARLTGSVPL</sequence>
<dbReference type="InterPro" id="IPR050288">
    <property type="entry name" value="Cellulose_deg_GH3"/>
</dbReference>
<dbReference type="Gene3D" id="2.60.40.10">
    <property type="entry name" value="Immunoglobulins"/>
    <property type="match status" value="1"/>
</dbReference>
<evidence type="ECO:0000313" key="15">
    <source>
        <dbReference type="EMBL" id="CAA7262715.1"/>
    </source>
</evidence>
<dbReference type="InterPro" id="IPR017853">
    <property type="entry name" value="GH"/>
</dbReference>
<keyword evidence="13" id="KW-0732">Signal</keyword>
<proteinExistence type="inferred from homology"/>
<dbReference type="FunFam" id="3.20.20.300:FF:000002">
    <property type="entry name" value="Probable beta-glucosidase"/>
    <property type="match status" value="1"/>
</dbReference>
<dbReference type="PROSITE" id="PS00775">
    <property type="entry name" value="GLYCOSYL_HYDROL_F3"/>
    <property type="match status" value="1"/>
</dbReference>
<dbReference type="PRINTS" id="PR00133">
    <property type="entry name" value="GLHYDRLASE3"/>
</dbReference>
<keyword evidence="7" id="KW-0325">Glycoprotein</keyword>
<name>A0A8S0VR97_CYCAE</name>
<comment type="caution">
    <text evidence="15">The sequence shown here is derived from an EMBL/GenBank/DDBJ whole genome shotgun (WGS) entry which is preliminary data.</text>
</comment>
<keyword evidence="16" id="KW-1185">Reference proteome</keyword>
<evidence type="ECO:0000256" key="9">
    <source>
        <dbReference type="ARBA" id="ARBA00023295"/>
    </source>
</evidence>
<keyword evidence="9 11" id="KW-0326">Glycosidase</keyword>
<comment type="pathway">
    <text evidence="2 11">Glycan metabolism; cellulose degradation.</text>
</comment>
<dbReference type="SUPFAM" id="SSF52279">
    <property type="entry name" value="Beta-D-glucan exohydrolase, C-terminal domain"/>
    <property type="match status" value="1"/>
</dbReference>
<dbReference type="PANTHER" id="PTHR42715">
    <property type="entry name" value="BETA-GLUCOSIDASE"/>
    <property type="match status" value="1"/>
</dbReference>
<protein>
    <recommendedName>
        <fullName evidence="4 11">beta-glucosidase</fullName>
        <ecNumber evidence="4 11">3.2.1.21</ecNumber>
    </recommendedName>
</protein>
<accession>A0A8S0VR97</accession>
<dbReference type="OrthoDB" id="416222at2759"/>
<feature type="signal peptide" evidence="13">
    <location>
        <begin position="1"/>
        <end position="19"/>
    </location>
</feature>
<dbReference type="SUPFAM" id="SSF51445">
    <property type="entry name" value="(Trans)glycosidases"/>
    <property type="match status" value="1"/>
</dbReference>
<organism evidence="15 16">
    <name type="scientific">Cyclocybe aegerita</name>
    <name type="common">Black poplar mushroom</name>
    <name type="synonym">Agrocybe aegerita</name>
    <dbReference type="NCBI Taxonomy" id="1973307"/>
    <lineage>
        <taxon>Eukaryota</taxon>
        <taxon>Fungi</taxon>
        <taxon>Dikarya</taxon>
        <taxon>Basidiomycota</taxon>
        <taxon>Agaricomycotina</taxon>
        <taxon>Agaricomycetes</taxon>
        <taxon>Agaricomycetidae</taxon>
        <taxon>Agaricales</taxon>
        <taxon>Agaricineae</taxon>
        <taxon>Bolbitiaceae</taxon>
        <taxon>Cyclocybe</taxon>
    </lineage>
</organism>
<dbReference type="FunFam" id="3.40.50.1700:FF:000003">
    <property type="entry name" value="Probable beta-glucosidase"/>
    <property type="match status" value="1"/>
</dbReference>
<keyword evidence="5 11" id="KW-0378">Hydrolase</keyword>
<dbReference type="InterPro" id="IPR019800">
    <property type="entry name" value="Glyco_hydro_3_AS"/>
</dbReference>
<evidence type="ECO:0000256" key="5">
    <source>
        <dbReference type="ARBA" id="ARBA00022801"/>
    </source>
</evidence>
<evidence type="ECO:0000256" key="12">
    <source>
        <dbReference type="SAM" id="MobiDB-lite"/>
    </source>
</evidence>
<dbReference type="InterPro" id="IPR001764">
    <property type="entry name" value="Glyco_hydro_3_N"/>
</dbReference>
<dbReference type="EMBL" id="CACVBS010000036">
    <property type="protein sequence ID" value="CAA7262715.1"/>
    <property type="molecule type" value="Genomic_DNA"/>
</dbReference>
<dbReference type="InterPro" id="IPR036962">
    <property type="entry name" value="Glyco_hydro_3_N_sf"/>
</dbReference>
<dbReference type="Pfam" id="PF14310">
    <property type="entry name" value="Fn3-like"/>
    <property type="match status" value="1"/>
</dbReference>
<feature type="domain" description="Fibronectin type III-like" evidence="14">
    <location>
        <begin position="772"/>
        <end position="841"/>
    </location>
</feature>
<evidence type="ECO:0000256" key="8">
    <source>
        <dbReference type="ARBA" id="ARBA00023277"/>
    </source>
</evidence>
<feature type="region of interest" description="Disordered" evidence="12">
    <location>
        <begin position="50"/>
        <end position="80"/>
    </location>
</feature>
<dbReference type="SMART" id="SM01217">
    <property type="entry name" value="Fn3_like"/>
    <property type="match status" value="1"/>
</dbReference>
<gene>
    <name evidence="15" type="ORF">AAE3_LOCUS4681</name>
</gene>
<evidence type="ECO:0000256" key="1">
    <source>
        <dbReference type="ARBA" id="ARBA00000448"/>
    </source>
</evidence>
<keyword evidence="10 11" id="KW-0624">Polysaccharide degradation</keyword>
<dbReference type="InterPro" id="IPR013783">
    <property type="entry name" value="Ig-like_fold"/>
</dbReference>
<comment type="similarity">
    <text evidence="3 11">Belongs to the glycosyl hydrolase 3 family.</text>
</comment>
<dbReference type="PANTHER" id="PTHR42715:SF2">
    <property type="entry name" value="BETA-GLUCOSIDASE F-RELATED"/>
    <property type="match status" value="1"/>
</dbReference>
<dbReference type="Gene3D" id="3.20.20.300">
    <property type="entry name" value="Glycoside hydrolase, family 3, N-terminal domain"/>
    <property type="match status" value="1"/>
</dbReference>
<evidence type="ECO:0000256" key="2">
    <source>
        <dbReference type="ARBA" id="ARBA00004987"/>
    </source>
</evidence>
<dbReference type="InterPro" id="IPR002772">
    <property type="entry name" value="Glyco_hydro_3_C"/>
</dbReference>
<dbReference type="AlphaFoldDB" id="A0A8S0VR97"/>
<dbReference type="Gene3D" id="3.40.50.1700">
    <property type="entry name" value="Glycoside hydrolase family 3 C-terminal domain"/>
    <property type="match status" value="1"/>
</dbReference>
<comment type="catalytic activity">
    <reaction evidence="1 11">
        <text>Hydrolysis of terminal, non-reducing beta-D-glucosyl residues with release of beta-D-glucose.</text>
        <dbReference type="EC" id="3.2.1.21"/>
    </reaction>
</comment>
<dbReference type="InterPro" id="IPR036881">
    <property type="entry name" value="Glyco_hydro_3_C_sf"/>
</dbReference>
<evidence type="ECO:0000256" key="7">
    <source>
        <dbReference type="ARBA" id="ARBA00023180"/>
    </source>
</evidence>
<dbReference type="GO" id="GO:0008422">
    <property type="term" value="F:beta-glucosidase activity"/>
    <property type="evidence" value="ECO:0007669"/>
    <property type="project" value="UniProtKB-EC"/>
</dbReference>
<keyword evidence="6" id="KW-0136">Cellulose degradation</keyword>
<feature type="compositionally biased region" description="Low complexity" evidence="12">
    <location>
        <begin position="50"/>
        <end position="64"/>
    </location>
</feature>
<evidence type="ECO:0000256" key="3">
    <source>
        <dbReference type="ARBA" id="ARBA00005336"/>
    </source>
</evidence>
<feature type="chain" id="PRO_5035902490" description="beta-glucosidase" evidence="13">
    <location>
        <begin position="20"/>
        <end position="852"/>
    </location>
</feature>
<evidence type="ECO:0000256" key="13">
    <source>
        <dbReference type="SAM" id="SignalP"/>
    </source>
</evidence>
<dbReference type="InterPro" id="IPR026891">
    <property type="entry name" value="Fn3-like"/>
</dbReference>
<evidence type="ECO:0000256" key="6">
    <source>
        <dbReference type="ARBA" id="ARBA00023001"/>
    </source>
</evidence>
<dbReference type="EC" id="3.2.1.21" evidence="4 11"/>
<evidence type="ECO:0000313" key="16">
    <source>
        <dbReference type="Proteomes" id="UP000467700"/>
    </source>
</evidence>
<evidence type="ECO:0000256" key="10">
    <source>
        <dbReference type="ARBA" id="ARBA00023326"/>
    </source>
</evidence>
<reference evidence="15 16" key="1">
    <citation type="submission" date="2020-01" db="EMBL/GenBank/DDBJ databases">
        <authorList>
            <person name="Gupta K D."/>
        </authorList>
    </citation>
    <scope>NUCLEOTIDE SEQUENCE [LARGE SCALE GENOMIC DNA]</scope>
</reference>
<keyword evidence="8 11" id="KW-0119">Carbohydrate metabolism</keyword>
<dbReference type="GO" id="GO:0030245">
    <property type="term" value="P:cellulose catabolic process"/>
    <property type="evidence" value="ECO:0007669"/>
    <property type="project" value="UniProtKB-KW"/>
</dbReference>
<dbReference type="Pfam" id="PF00933">
    <property type="entry name" value="Glyco_hydro_3"/>
    <property type="match status" value="1"/>
</dbReference>
<dbReference type="Proteomes" id="UP000467700">
    <property type="component" value="Unassembled WGS sequence"/>
</dbReference>
<dbReference type="Pfam" id="PF01915">
    <property type="entry name" value="Glyco_hydro_3_C"/>
    <property type="match status" value="1"/>
</dbReference>
<evidence type="ECO:0000256" key="4">
    <source>
        <dbReference type="ARBA" id="ARBA00012744"/>
    </source>
</evidence>